<dbReference type="InterPro" id="IPR011022">
    <property type="entry name" value="Arrestin_C-like"/>
</dbReference>
<organism evidence="5">
    <name type="scientific">Drosophila melanogaster</name>
    <name type="common">Fruit fly</name>
    <dbReference type="NCBI Taxonomy" id="7227"/>
    <lineage>
        <taxon>Eukaryota</taxon>
        <taxon>Metazoa</taxon>
        <taxon>Ecdysozoa</taxon>
        <taxon>Arthropoda</taxon>
        <taxon>Hexapoda</taxon>
        <taxon>Insecta</taxon>
        <taxon>Pterygota</taxon>
        <taxon>Neoptera</taxon>
        <taxon>Endopterygota</taxon>
        <taxon>Diptera</taxon>
        <taxon>Brachycera</taxon>
        <taxon>Muscomorpha</taxon>
        <taxon>Ephydroidea</taxon>
        <taxon>Drosophilidae</taxon>
        <taxon>Drosophila</taxon>
        <taxon>Sophophora</taxon>
    </lineage>
</organism>
<dbReference type="SMART" id="SM01017">
    <property type="entry name" value="Arrestin_C"/>
    <property type="match status" value="1"/>
</dbReference>
<evidence type="ECO:0000256" key="3">
    <source>
        <dbReference type="SAM" id="MobiDB-lite"/>
    </source>
</evidence>
<keyword evidence="2" id="KW-0716">Sensory transduction</keyword>
<dbReference type="PANTHER" id="PTHR11188">
    <property type="entry name" value="ARRESTIN DOMAIN CONTAINING PROTEIN"/>
    <property type="match status" value="1"/>
</dbReference>
<protein>
    <submittedName>
        <fullName evidence="5">RE53217p</fullName>
    </submittedName>
</protein>
<evidence type="ECO:0000256" key="2">
    <source>
        <dbReference type="ARBA" id="ARBA00022606"/>
    </source>
</evidence>
<dbReference type="Pfam" id="PF00339">
    <property type="entry name" value="Arrestin_N"/>
    <property type="match status" value="1"/>
</dbReference>
<feature type="region of interest" description="Disordered" evidence="3">
    <location>
        <begin position="342"/>
        <end position="391"/>
    </location>
</feature>
<feature type="region of interest" description="Disordered" evidence="3">
    <location>
        <begin position="415"/>
        <end position="438"/>
    </location>
</feature>
<dbReference type="EMBL" id="AY094887">
    <property type="protein sequence ID" value="AAM11240.1"/>
    <property type="molecule type" value="mRNA"/>
</dbReference>
<evidence type="ECO:0000313" key="6">
    <source>
        <dbReference type="FlyBase" id="FBgn0042103"/>
    </source>
</evidence>
<dbReference type="Pfam" id="PF02752">
    <property type="entry name" value="Arrestin_C"/>
    <property type="match status" value="1"/>
</dbReference>
<dbReference type="AlphaFoldDB" id="Q8SX28"/>
<dbReference type="AGR" id="FB:FBgn0042103"/>
<dbReference type="PANTHER" id="PTHR11188:SF167">
    <property type="entry name" value="ARRESTIN C-TERMINAL-LIKE DOMAIN-CONTAINING PROTEIN-RELATED"/>
    <property type="match status" value="1"/>
</dbReference>
<dbReference type="HOGENOM" id="CLU_039221_0_1_1"/>
<gene>
    <name evidence="5 6" type="ORF">CG18746</name>
</gene>
<proteinExistence type="evidence at transcript level"/>
<dbReference type="InterPro" id="IPR014752">
    <property type="entry name" value="Arrestin-like_C"/>
</dbReference>
<reference evidence="5" key="1">
    <citation type="submission" date="2002-04" db="EMBL/GenBank/DDBJ databases">
        <authorList>
            <person name="Stapleton M."/>
            <person name="Brokstein P."/>
            <person name="Hong L."/>
            <person name="Agbayani A."/>
            <person name="Carlson J."/>
            <person name="Champe M."/>
            <person name="Chavez C."/>
            <person name="Dorsett V."/>
            <person name="Dresnek D."/>
            <person name="Farfan D."/>
            <person name="Frise E."/>
            <person name="George R."/>
            <person name="Gonzalez M."/>
            <person name="Guarin H."/>
            <person name="Kronmiller B."/>
            <person name="Li P."/>
            <person name="Liao G."/>
            <person name="Miranda A."/>
            <person name="Mungall C.J."/>
            <person name="Nunoo J."/>
            <person name="Pacleb J."/>
            <person name="Paragas V."/>
            <person name="Park S."/>
            <person name="Patel S."/>
            <person name="Phouanenavong S."/>
            <person name="Wan K."/>
            <person name="Yu C."/>
            <person name="Lewis S.E."/>
            <person name="Rubin G.M."/>
            <person name="Celniker S."/>
        </authorList>
    </citation>
    <scope>NUCLEOTIDE SEQUENCE</scope>
    <source>
        <strain evidence="5">Berkeley</strain>
    </source>
</reference>
<dbReference type="OrthoDB" id="2333384at2759"/>
<evidence type="ECO:0000259" key="4">
    <source>
        <dbReference type="SMART" id="SM01017"/>
    </source>
</evidence>
<dbReference type="InterPro" id="IPR014756">
    <property type="entry name" value="Ig_E-set"/>
</dbReference>
<dbReference type="Gene3D" id="2.60.40.640">
    <property type="match status" value="2"/>
</dbReference>
<feature type="compositionally biased region" description="Basic residues" evidence="3">
    <location>
        <begin position="373"/>
        <end position="385"/>
    </location>
</feature>
<feature type="compositionally biased region" description="Basic and acidic residues" evidence="3">
    <location>
        <begin position="362"/>
        <end position="372"/>
    </location>
</feature>
<evidence type="ECO:0000313" key="5">
    <source>
        <dbReference type="EMBL" id="AAM11240.1"/>
    </source>
</evidence>
<dbReference type="InterPro" id="IPR050357">
    <property type="entry name" value="Arrestin_domain-protein"/>
</dbReference>
<dbReference type="SUPFAM" id="SSF81296">
    <property type="entry name" value="E set domains"/>
    <property type="match status" value="2"/>
</dbReference>
<dbReference type="InterPro" id="IPR011021">
    <property type="entry name" value="Arrestin-like_N"/>
</dbReference>
<dbReference type="VEuPathDB" id="VectorBase:FBgn0042103"/>
<accession>Q8SX28</accession>
<feature type="domain" description="Arrestin C-terminal-like" evidence="4">
    <location>
        <begin position="174"/>
        <end position="306"/>
    </location>
</feature>
<dbReference type="FlyBase" id="FBgn0042103">
    <property type="gene designation" value="CG18746"/>
</dbReference>
<dbReference type="ExpressionAtlas" id="Q8SX28">
    <property type="expression patterns" value="baseline and differential"/>
</dbReference>
<name>Q8SX28_DROME</name>
<evidence type="ECO:0000256" key="1">
    <source>
        <dbReference type="ARBA" id="ARBA00005298"/>
    </source>
</evidence>
<sequence length="438" mass="48399">MVICEIEFCNNSQGIFYAGQLISGQVVIKTEKEKSVKAVILNIKGYAETHWADTEHDPDDQSNGESFNGHVDYLATRAYLHGSSSSIEVLIEPGTSSYRFACQLPITCPSSFEGTLGRIRYLVNVRFVRPWKFDLNFNRCFTVIKVMDLNSESLMLRVPSQVESQRTFCCFPCRSSPLSMRLSVPQSGFVPGQIVPVEVMVSNDSGVAVEDITVKLTMVVIYYSQPPSADTNKDRFEMVLKTGGGVSTKCRQQFTFDLKVPPTPPTCFNLCSIIQIGYQVEAEARVKGCHGGQSLHMPITIGSVPLTKQLQKEPRTWGEVLPPQQLDAKALILIGSEQNGEALGSPNPWAADPSIAPPSYAEAKHISPDPHKFSKSKKKSQKRGVKGSQERKAETIVFSPLYAVFDLSNQVDEMTSRANEPKTDGGYVNEGVEKSTWL</sequence>
<comment type="similarity">
    <text evidence="1">Belongs to the arrestin family.</text>
</comment>